<accession>A0A3P5X270</accession>
<evidence type="ECO:0000313" key="6">
    <source>
        <dbReference type="Proteomes" id="UP000277498"/>
    </source>
</evidence>
<evidence type="ECO:0000256" key="4">
    <source>
        <dbReference type="SAM" id="SignalP"/>
    </source>
</evidence>
<evidence type="ECO:0000256" key="2">
    <source>
        <dbReference type="ARBA" id="ARBA00023054"/>
    </source>
</evidence>
<keyword evidence="6" id="KW-1185">Reference proteome</keyword>
<dbReference type="Proteomes" id="UP000277498">
    <property type="component" value="Unassembled WGS sequence"/>
</dbReference>
<evidence type="ECO:0008006" key="7">
    <source>
        <dbReference type="Google" id="ProtNLM"/>
    </source>
</evidence>
<dbReference type="AlphaFoldDB" id="A0A3P5X270"/>
<dbReference type="PANTHER" id="PTHR32347">
    <property type="entry name" value="EFFLUX SYSTEM COMPONENT YKNX-RELATED"/>
    <property type="match status" value="1"/>
</dbReference>
<keyword evidence="2 3" id="KW-0175">Coiled coil</keyword>
<evidence type="ECO:0000313" key="5">
    <source>
        <dbReference type="EMBL" id="VDC24706.1"/>
    </source>
</evidence>
<reference evidence="5 6" key="1">
    <citation type="submission" date="2018-11" db="EMBL/GenBank/DDBJ databases">
        <authorList>
            <person name="Criscuolo A."/>
        </authorList>
    </citation>
    <scope>NUCLEOTIDE SEQUENCE [LARGE SCALE GENOMIC DNA]</scope>
    <source>
        <strain evidence="5">ACIP111625</strain>
    </source>
</reference>
<sequence>MRPLLYVAAAALALTAAVIALALRPGAGTTAPPGAVALAKRPPDTPAPEAYRSCFLLWASEIPVIAQRDGLARMTLAARERVVHGTALLHYREEEETTRLAILDLRADSLVSRAALAEASLRETEARLQAEAAALSRRLKRAEQNEDLLAARHREGRVDRLTLDQAADQHAELRETVARTDLALSLLHAEHAQRLAELRVEQALLDAEREALETARDQLVLRAEAEGVITDIAPQLAAGGLAGIRRGDHLASIAAPGRFLARIPVHARDLPLFAERRVTATLMADGTVLSGQVTDISALRHSLPDGSTHEVGIRFDPVAKEIEPQPASCVFTENPVSAP</sequence>
<evidence type="ECO:0000256" key="3">
    <source>
        <dbReference type="SAM" id="Coils"/>
    </source>
</evidence>
<dbReference type="GO" id="GO:0030313">
    <property type="term" value="C:cell envelope"/>
    <property type="evidence" value="ECO:0007669"/>
    <property type="project" value="UniProtKB-SubCell"/>
</dbReference>
<comment type="subcellular location">
    <subcellularLocation>
        <location evidence="1">Cell envelope</location>
    </subcellularLocation>
</comment>
<gene>
    <name evidence="5" type="ORF">XINFAN_01275</name>
</gene>
<dbReference type="InterPro" id="IPR050465">
    <property type="entry name" value="UPF0194_transport"/>
</dbReference>
<feature type="signal peptide" evidence="4">
    <location>
        <begin position="1"/>
        <end position="22"/>
    </location>
</feature>
<feature type="chain" id="PRO_5018234020" description="Efflux pump membrane fusion protein" evidence="4">
    <location>
        <begin position="23"/>
        <end position="339"/>
    </location>
</feature>
<dbReference type="RefSeq" id="WP_124085695.1">
    <property type="nucleotide sequence ID" value="NZ_UXAW01000051.1"/>
</dbReference>
<dbReference type="OrthoDB" id="8565101at2"/>
<dbReference type="EMBL" id="UXAW01000051">
    <property type="protein sequence ID" value="VDC24706.1"/>
    <property type="molecule type" value="Genomic_DNA"/>
</dbReference>
<protein>
    <recommendedName>
        <fullName evidence="7">Efflux pump membrane fusion protein</fullName>
    </recommendedName>
</protein>
<organism evidence="5 6">
    <name type="scientific">Pseudogemmobacter humi</name>
    <dbReference type="NCBI Taxonomy" id="2483812"/>
    <lineage>
        <taxon>Bacteria</taxon>
        <taxon>Pseudomonadati</taxon>
        <taxon>Pseudomonadota</taxon>
        <taxon>Alphaproteobacteria</taxon>
        <taxon>Rhodobacterales</taxon>
        <taxon>Paracoccaceae</taxon>
        <taxon>Pseudogemmobacter</taxon>
    </lineage>
</organism>
<name>A0A3P5X270_9RHOB</name>
<feature type="coiled-coil region" evidence="3">
    <location>
        <begin position="118"/>
        <end position="152"/>
    </location>
</feature>
<evidence type="ECO:0000256" key="1">
    <source>
        <dbReference type="ARBA" id="ARBA00004196"/>
    </source>
</evidence>
<keyword evidence="4" id="KW-0732">Signal</keyword>
<dbReference type="PANTHER" id="PTHR32347:SF23">
    <property type="entry name" value="BLL5650 PROTEIN"/>
    <property type="match status" value="1"/>
</dbReference>
<proteinExistence type="predicted"/>